<dbReference type="OrthoDB" id="3109at10239"/>
<dbReference type="RefSeq" id="YP_009049834.1">
    <property type="nucleotide sequence ID" value="NC_024625.1"/>
</dbReference>
<keyword evidence="2" id="KW-1133">Transmembrane helix</keyword>
<dbReference type="Proteomes" id="UP000203240">
    <property type="component" value="Segment"/>
</dbReference>
<feature type="transmembrane region" description="Helical" evidence="2">
    <location>
        <begin position="581"/>
        <end position="598"/>
    </location>
</feature>
<evidence type="ECO:0000313" key="3">
    <source>
        <dbReference type="EMBL" id="AIE47740.1"/>
    </source>
</evidence>
<name>A0A068LRA4_9ABAC</name>
<keyword evidence="2" id="KW-0472">Membrane</keyword>
<evidence type="ECO:0000256" key="1">
    <source>
        <dbReference type="SAM" id="MobiDB-lite"/>
    </source>
</evidence>
<sequence>MVNAKVLLCFVVFAASAAHSKLASEIVQVKELPATSGLYFQSTSNMQFVQNIWHFVIEMDHGSVFMELKTLYDDVFELLEYLKDQAEFKNCPNAKIVTAEINSNIVRHIRELTRVHNMLDDKVPKAGDYERPEPVKLKTHRRHKRGLLNFVGRVDKFLFGTMDSDDAHLLHQLANNSNSLNSQVKQLDDELIAIAKYIDHKAQVDAQKYSNICLYVTSKLNLICEQVAEIEALYNKLDRAIDSAKLNHLNSMVISPDRLLREMKNVSGHLAGLSWPVPLTHDSMHVLIDTIINVHVFVTEERKLLFILEVPLVNSQVYNLFHTIPLPFCDAHSKCAIVLPDSKYLGVSVDRRTYLRLDDTKTCKMAGKLLLCYRPQIIYETNQAKLCDIRIFMKSEREIDFEHDCDVRVGRFEDELFYATSDFNNWLYVLQNDVDLNFECTNSPTIPDGNAILPIVLKAGVGVIRATGHDSCKLTTKKSTLSVHELYSNLNSVIEMPINTMFNISAALHDIDKLQLNTMKTNNDLEHTNLHEMTDRLYELRRRIGNNTVFSGSDVTDEVESNWLANWFAGVGIDFHIVKMVFVWVVLTFVALACFKIYQTCCPGTCSALCSLCRRRRHDPTVVRRDDRDMYYQHTMPKRSKSKHMAIESNYDPDDDLEMHRLN</sequence>
<keyword evidence="2" id="KW-0812">Transmembrane</keyword>
<proteinExistence type="predicted"/>
<organism evidence="3 4">
    <name type="scientific">Peridroma alphabaculovirus</name>
    <dbReference type="NCBI Taxonomy" id="1346829"/>
    <lineage>
        <taxon>Viruses</taxon>
        <taxon>Viruses incertae sedis</taxon>
        <taxon>Naldaviricetes</taxon>
        <taxon>Lefavirales</taxon>
        <taxon>Baculoviridae</taxon>
        <taxon>Alphabaculovirus</taxon>
    </lineage>
</organism>
<feature type="region of interest" description="Disordered" evidence="1">
    <location>
        <begin position="636"/>
        <end position="663"/>
    </location>
</feature>
<evidence type="ECO:0000313" key="4">
    <source>
        <dbReference type="Proteomes" id="UP000203240"/>
    </source>
</evidence>
<dbReference type="GeneID" id="20003923"/>
<dbReference type="InterPro" id="IPR022048">
    <property type="entry name" value="Envelope_fusion-like"/>
</dbReference>
<reference evidence="3 4" key="1">
    <citation type="journal article" date="2015" name="Genome Announc.">
        <title>A Distinct Group II Alphabaculovirus Isolated from a Peridroma Species.</title>
        <authorList>
            <person name="Rohrmann G.F."/>
            <person name="Erlandson M.A."/>
            <person name="Theilmann D.A."/>
        </authorList>
    </citation>
    <scope>NUCLEOTIDE SEQUENCE [LARGE SCALE GENOMIC DNA]</scope>
    <source>
        <strain evidence="3">GR_167</strain>
    </source>
</reference>
<dbReference type="Pfam" id="PF12259">
    <property type="entry name" value="Baculo_F"/>
    <property type="match status" value="1"/>
</dbReference>
<evidence type="ECO:0000256" key="2">
    <source>
        <dbReference type="SAM" id="Phobius"/>
    </source>
</evidence>
<accession>A0A068LRA4</accession>
<dbReference type="EMBL" id="KM009991">
    <property type="protein sequence ID" value="AIE47740.1"/>
    <property type="molecule type" value="Genomic_DNA"/>
</dbReference>
<protein>
    <submittedName>
        <fullName evidence="3">Fusion protein</fullName>
    </submittedName>
</protein>
<gene>
    <name evidence="3" type="ORF">pesp008</name>
</gene>
<keyword evidence="4" id="KW-1185">Reference proteome</keyword>